<evidence type="ECO:0000313" key="2">
    <source>
        <dbReference type="Proteomes" id="UP000663920"/>
    </source>
</evidence>
<dbReference type="AlphaFoldDB" id="A0A975H5Q1"/>
<dbReference type="Proteomes" id="UP000663920">
    <property type="component" value="Chromosome"/>
</dbReference>
<sequence>MDKMIDLDLRGFKGTAHTLLQLFTHIARRELWSEAEITAVITEANKHNDHDHVIATILEYCKH</sequence>
<keyword evidence="2" id="KW-1185">Reference proteome</keyword>
<name>A0A975H5Q1_9FLAO</name>
<proteinExistence type="predicted"/>
<dbReference type="EMBL" id="CP071869">
    <property type="protein sequence ID" value="QTE21104.1"/>
    <property type="molecule type" value="Genomic_DNA"/>
</dbReference>
<protein>
    <submittedName>
        <fullName evidence="1">Uncharacterized protein</fullName>
    </submittedName>
</protein>
<evidence type="ECO:0000313" key="1">
    <source>
        <dbReference type="EMBL" id="QTE21104.1"/>
    </source>
</evidence>
<gene>
    <name evidence="1" type="ORF">J3359_09600</name>
</gene>
<dbReference type="KEGG" id="pcea:J3359_09600"/>
<dbReference type="RefSeq" id="WP_208076699.1">
    <property type="nucleotide sequence ID" value="NZ_CP071869.1"/>
</dbReference>
<accession>A0A975H5Q1</accession>
<organism evidence="1 2">
    <name type="scientific">Polaribacter cellanae</name>
    <dbReference type="NCBI Taxonomy" id="2818493"/>
    <lineage>
        <taxon>Bacteria</taxon>
        <taxon>Pseudomonadati</taxon>
        <taxon>Bacteroidota</taxon>
        <taxon>Flavobacteriia</taxon>
        <taxon>Flavobacteriales</taxon>
        <taxon>Flavobacteriaceae</taxon>
    </lineage>
</organism>
<reference evidence="1 2" key="1">
    <citation type="submission" date="2021-03" db="EMBL/GenBank/DDBJ databases">
        <title>Complete genome of Polaribacter_sp.SM13.</title>
        <authorList>
            <person name="Jeong S.W."/>
            <person name="Bae J.W."/>
        </authorList>
    </citation>
    <scope>NUCLEOTIDE SEQUENCE [LARGE SCALE GENOMIC DNA]</scope>
    <source>
        <strain evidence="1 2">SM13</strain>
    </source>
</reference>